<feature type="compositionally biased region" description="Polar residues" evidence="1">
    <location>
        <begin position="421"/>
        <end position="453"/>
    </location>
</feature>
<reference evidence="4 5" key="1">
    <citation type="submission" date="2020-08" db="EMBL/GenBank/DDBJ databases">
        <title>Genome public.</title>
        <authorList>
            <person name="Liu C."/>
            <person name="Sun Q."/>
        </authorList>
    </citation>
    <scope>NUCLEOTIDE SEQUENCE [LARGE SCALE GENOMIC DNA]</scope>
    <source>
        <strain evidence="4 5">M29</strain>
    </source>
</reference>
<name>A0ABR7IJ23_9FIRM</name>
<feature type="compositionally biased region" description="Basic and acidic residues" evidence="1">
    <location>
        <begin position="163"/>
        <end position="197"/>
    </location>
</feature>
<evidence type="ECO:0008006" key="6">
    <source>
        <dbReference type="Google" id="ProtNLM"/>
    </source>
</evidence>
<feature type="signal peptide" evidence="3">
    <location>
        <begin position="1"/>
        <end position="38"/>
    </location>
</feature>
<evidence type="ECO:0000313" key="4">
    <source>
        <dbReference type="EMBL" id="MBC5779960.1"/>
    </source>
</evidence>
<feature type="region of interest" description="Disordered" evidence="1">
    <location>
        <begin position="421"/>
        <end position="472"/>
    </location>
</feature>
<keyword evidence="2" id="KW-0472">Membrane</keyword>
<feature type="transmembrane region" description="Helical" evidence="2">
    <location>
        <begin position="479"/>
        <end position="499"/>
    </location>
</feature>
<evidence type="ECO:0000313" key="5">
    <source>
        <dbReference type="Proteomes" id="UP000649826"/>
    </source>
</evidence>
<dbReference type="EMBL" id="JACOQG010000014">
    <property type="protein sequence ID" value="MBC5779960.1"/>
    <property type="molecule type" value="Genomic_DNA"/>
</dbReference>
<keyword evidence="2" id="KW-1133">Transmembrane helix</keyword>
<feature type="compositionally biased region" description="Acidic residues" evidence="1">
    <location>
        <begin position="222"/>
        <end position="256"/>
    </location>
</feature>
<feature type="region of interest" description="Disordered" evidence="1">
    <location>
        <begin position="132"/>
        <end position="287"/>
    </location>
</feature>
<gene>
    <name evidence="4" type="ORF">H8Z82_09845</name>
</gene>
<sequence>MSNRNKKMKKNYMLTGKKAGFLAVAAMSAVLVGGQVSAGAASAGAAQEASVSNMIPDNITIDKPVQLADISLPGNEYGSLEWLDGSYVPSNRVESCKVILKPAEGRDLSQVQGWDSEAGGVIGYINVIVNDPEEDGDDVKDNSADNQTEPTVTPENIQPTQKPDSETDKEDNKNNNKKEEDQKQDKEELKDGQKDEVPPSETPDTELSVTPEPGKSEAPDKEGEEPEEETEKSEEIEGELEPEETPAEDEKTEDNIFDNPVKPDQEDDRPAEAEENLTEEEKEARAQVNHTCDGITVSGIDLPWYVQFRVSSGDSYQFTNETDAMIFQSFEFELWDLQNNTEYEIPNGEYISVTVPVKAGYEYTIEHLLDNGATESIIPTVENNTMVFSTHSFSPFGIAGSKQLVGPDDSDNAEVTPVADSTVTVTPSAQKTETSAQNSDNAGAVSENSNGNAASDEKQADSNSSKSDHAVETGDTTTIMPFVVLIAAAAVIIGAVVFLKKKKK</sequence>
<proteinExistence type="predicted"/>
<organism evidence="4 5">
    <name type="scientific">Blautia difficilis</name>
    <dbReference type="NCBI Taxonomy" id="2763027"/>
    <lineage>
        <taxon>Bacteria</taxon>
        <taxon>Bacillati</taxon>
        <taxon>Bacillota</taxon>
        <taxon>Clostridia</taxon>
        <taxon>Lachnospirales</taxon>
        <taxon>Lachnospiraceae</taxon>
        <taxon>Blautia</taxon>
    </lineage>
</organism>
<keyword evidence="3" id="KW-0732">Signal</keyword>
<keyword evidence="2" id="KW-0812">Transmembrane</keyword>
<comment type="caution">
    <text evidence="4">The sequence shown here is derived from an EMBL/GenBank/DDBJ whole genome shotgun (WGS) entry which is preliminary data.</text>
</comment>
<evidence type="ECO:0000256" key="2">
    <source>
        <dbReference type="SAM" id="Phobius"/>
    </source>
</evidence>
<feature type="chain" id="PRO_5045242831" description="LPXTG cell wall anchor domain-containing protein" evidence="3">
    <location>
        <begin position="39"/>
        <end position="504"/>
    </location>
</feature>
<evidence type="ECO:0000256" key="1">
    <source>
        <dbReference type="SAM" id="MobiDB-lite"/>
    </source>
</evidence>
<keyword evidence="5" id="KW-1185">Reference proteome</keyword>
<feature type="compositionally biased region" description="Basic and acidic residues" evidence="1">
    <location>
        <begin position="261"/>
        <end position="272"/>
    </location>
</feature>
<evidence type="ECO:0000256" key="3">
    <source>
        <dbReference type="SAM" id="SignalP"/>
    </source>
</evidence>
<protein>
    <recommendedName>
        <fullName evidence="6">LPXTG cell wall anchor domain-containing protein</fullName>
    </recommendedName>
</protein>
<feature type="compositionally biased region" description="Basic and acidic residues" evidence="1">
    <location>
        <begin position="455"/>
        <end position="472"/>
    </location>
</feature>
<accession>A0ABR7IJ23</accession>
<dbReference type="Proteomes" id="UP000649826">
    <property type="component" value="Unassembled WGS sequence"/>
</dbReference>
<feature type="compositionally biased region" description="Polar residues" evidence="1">
    <location>
        <begin position="144"/>
        <end position="162"/>
    </location>
</feature>